<dbReference type="RefSeq" id="WP_125558790.1">
    <property type="nucleotide sequence ID" value="NZ_RBVX01000025.1"/>
</dbReference>
<protein>
    <recommendedName>
        <fullName evidence="4">YlqD protein</fullName>
    </recommendedName>
</protein>
<evidence type="ECO:0000313" key="3">
    <source>
        <dbReference type="Proteomes" id="UP000275076"/>
    </source>
</evidence>
<name>A0A3R9RB35_9BACI</name>
<organism evidence="2 3">
    <name type="scientific">Salibacterium salarium</name>
    <dbReference type="NCBI Taxonomy" id="284579"/>
    <lineage>
        <taxon>Bacteria</taxon>
        <taxon>Bacillati</taxon>
        <taxon>Bacillota</taxon>
        <taxon>Bacilli</taxon>
        <taxon>Bacillales</taxon>
        <taxon>Bacillaceae</taxon>
    </lineage>
</organism>
<comment type="caution">
    <text evidence="2">The sequence shown here is derived from an EMBL/GenBank/DDBJ whole genome shotgun (WGS) entry which is preliminary data.</text>
</comment>
<dbReference type="AlphaFoldDB" id="A0A3R9RB35"/>
<reference evidence="2 3" key="1">
    <citation type="submission" date="2018-10" db="EMBL/GenBank/DDBJ databases">
        <title>Draft genome sequence of Bacillus salarius IM0101, isolated from a hypersaline soil in Inner Mongolia, China.</title>
        <authorList>
            <person name="Yamprayoonswat W."/>
            <person name="Boonvisut S."/>
            <person name="Jumpathong W."/>
            <person name="Sittihan S."/>
            <person name="Ruangsuj P."/>
            <person name="Wanthongcharoen S."/>
            <person name="Thongpramul N."/>
            <person name="Pimmason S."/>
            <person name="Yu B."/>
            <person name="Yasawong M."/>
        </authorList>
    </citation>
    <scope>NUCLEOTIDE SEQUENCE [LARGE SCALE GENOMIC DNA]</scope>
    <source>
        <strain evidence="2 3">IM0101</strain>
    </source>
</reference>
<dbReference type="OrthoDB" id="2375961at2"/>
<dbReference type="Pfam" id="PF11068">
    <property type="entry name" value="YlqD"/>
    <property type="match status" value="1"/>
</dbReference>
<evidence type="ECO:0000256" key="1">
    <source>
        <dbReference type="SAM" id="Coils"/>
    </source>
</evidence>
<sequence length="139" mass="16723">MQIIKKVTVKHVLTERMREKMMMDLKKDQQRLEKEIEQLRFQLQKQLKTVDTVRRTGEIKDRFYKEIDKRKEKINSSDFQRSQIEQLPLYTEMSSGHVDAMEEVEEGDEWPLPEQEIVVRDGKIIKIRQNRTDDDDGMV</sequence>
<keyword evidence="3" id="KW-1185">Reference proteome</keyword>
<dbReference type="InterPro" id="IPR021297">
    <property type="entry name" value="YlqD"/>
</dbReference>
<dbReference type="Gene3D" id="6.10.140.1110">
    <property type="match status" value="1"/>
</dbReference>
<feature type="coiled-coil region" evidence="1">
    <location>
        <begin position="18"/>
        <end position="49"/>
    </location>
</feature>
<evidence type="ECO:0008006" key="4">
    <source>
        <dbReference type="Google" id="ProtNLM"/>
    </source>
</evidence>
<dbReference type="EMBL" id="RBVX01000025">
    <property type="protein sequence ID" value="RSL31400.1"/>
    <property type="molecule type" value="Genomic_DNA"/>
</dbReference>
<gene>
    <name evidence="2" type="ORF">D7Z54_21325</name>
</gene>
<evidence type="ECO:0000313" key="2">
    <source>
        <dbReference type="EMBL" id="RSL31400.1"/>
    </source>
</evidence>
<proteinExistence type="predicted"/>
<keyword evidence="1" id="KW-0175">Coiled coil</keyword>
<accession>A0A3R9RB35</accession>
<dbReference type="Proteomes" id="UP000275076">
    <property type="component" value="Unassembled WGS sequence"/>
</dbReference>